<feature type="region of interest" description="Disordered" evidence="4">
    <location>
        <begin position="758"/>
        <end position="868"/>
    </location>
</feature>
<dbReference type="Pfam" id="PF00400">
    <property type="entry name" value="WD40"/>
    <property type="match status" value="6"/>
</dbReference>
<dbReference type="AlphaFoldDB" id="A0A060SGX4"/>
<dbReference type="SMART" id="SM00320">
    <property type="entry name" value="WD40"/>
    <property type="match status" value="6"/>
</dbReference>
<proteinExistence type="predicted"/>
<dbReference type="InterPro" id="IPR001680">
    <property type="entry name" value="WD40_rpt"/>
</dbReference>
<dbReference type="Pfam" id="PF12937">
    <property type="entry name" value="F-box-like"/>
    <property type="match status" value="1"/>
</dbReference>
<dbReference type="Proteomes" id="UP000029665">
    <property type="component" value="Unassembled WGS sequence"/>
</dbReference>
<dbReference type="Gene3D" id="1.20.1280.50">
    <property type="match status" value="1"/>
</dbReference>
<dbReference type="STRING" id="5643.A0A060SGX4"/>
<dbReference type="GO" id="GO:0010992">
    <property type="term" value="P:ubiquitin recycling"/>
    <property type="evidence" value="ECO:0007669"/>
    <property type="project" value="TreeGrafter"/>
</dbReference>
<feature type="repeat" description="WD" evidence="3">
    <location>
        <begin position="565"/>
        <end position="599"/>
    </location>
</feature>
<dbReference type="InterPro" id="IPR001810">
    <property type="entry name" value="F-box_dom"/>
</dbReference>
<dbReference type="GO" id="GO:0043130">
    <property type="term" value="F:ubiquitin binding"/>
    <property type="evidence" value="ECO:0007669"/>
    <property type="project" value="TreeGrafter"/>
</dbReference>
<feature type="compositionally biased region" description="Pro residues" evidence="4">
    <location>
        <begin position="33"/>
        <end position="44"/>
    </location>
</feature>
<protein>
    <recommendedName>
        <fullName evidence="5">F-box domain-containing protein</fullName>
    </recommendedName>
</protein>
<dbReference type="PRINTS" id="PR00320">
    <property type="entry name" value="GPROTEINBRPT"/>
</dbReference>
<name>A0A060SGX4_PYCCI</name>
<dbReference type="SUPFAM" id="SSF50978">
    <property type="entry name" value="WD40 repeat-like"/>
    <property type="match status" value="1"/>
</dbReference>
<comment type="caution">
    <text evidence="6">The sequence shown here is derived from an EMBL/GenBank/DDBJ whole genome shotgun (WGS) entry which is preliminary data.</text>
</comment>
<feature type="domain" description="F-box" evidence="5">
    <location>
        <begin position="260"/>
        <end position="307"/>
    </location>
</feature>
<feature type="compositionally biased region" description="Basic residues" evidence="4">
    <location>
        <begin position="855"/>
        <end position="868"/>
    </location>
</feature>
<evidence type="ECO:0000313" key="7">
    <source>
        <dbReference type="Proteomes" id="UP000029665"/>
    </source>
</evidence>
<evidence type="ECO:0000256" key="4">
    <source>
        <dbReference type="SAM" id="MobiDB-lite"/>
    </source>
</evidence>
<dbReference type="InterPro" id="IPR036322">
    <property type="entry name" value="WD40_repeat_dom_sf"/>
</dbReference>
<feature type="compositionally biased region" description="Pro residues" evidence="4">
    <location>
        <begin position="168"/>
        <end position="189"/>
    </location>
</feature>
<dbReference type="InterPro" id="IPR019775">
    <property type="entry name" value="WD40_repeat_CS"/>
</dbReference>
<feature type="region of interest" description="Disordered" evidence="4">
    <location>
        <begin position="139"/>
        <end position="203"/>
    </location>
</feature>
<feature type="compositionally biased region" description="Low complexity" evidence="4">
    <location>
        <begin position="190"/>
        <end position="203"/>
    </location>
</feature>
<feature type="repeat" description="WD" evidence="3">
    <location>
        <begin position="640"/>
        <end position="678"/>
    </location>
</feature>
<gene>
    <name evidence="6" type="ORF">BN946_scf185014.g120</name>
</gene>
<organism evidence="6 7">
    <name type="scientific">Pycnoporus cinnabarinus</name>
    <name type="common">Cinnabar-red polypore</name>
    <name type="synonym">Trametes cinnabarina</name>
    <dbReference type="NCBI Taxonomy" id="5643"/>
    <lineage>
        <taxon>Eukaryota</taxon>
        <taxon>Fungi</taxon>
        <taxon>Dikarya</taxon>
        <taxon>Basidiomycota</taxon>
        <taxon>Agaricomycotina</taxon>
        <taxon>Agaricomycetes</taxon>
        <taxon>Polyporales</taxon>
        <taxon>Polyporaceae</taxon>
        <taxon>Trametes</taxon>
    </lineage>
</organism>
<dbReference type="CDD" id="cd00200">
    <property type="entry name" value="WD40"/>
    <property type="match status" value="1"/>
</dbReference>
<feature type="repeat" description="WD" evidence="3">
    <location>
        <begin position="600"/>
        <end position="639"/>
    </location>
</feature>
<evidence type="ECO:0000313" key="6">
    <source>
        <dbReference type="EMBL" id="CDO73650.1"/>
    </source>
</evidence>
<evidence type="ECO:0000256" key="1">
    <source>
        <dbReference type="ARBA" id="ARBA00022574"/>
    </source>
</evidence>
<dbReference type="GO" id="GO:0005634">
    <property type="term" value="C:nucleus"/>
    <property type="evidence" value="ECO:0007669"/>
    <property type="project" value="TreeGrafter"/>
</dbReference>
<reference evidence="6" key="1">
    <citation type="submission" date="2014-01" db="EMBL/GenBank/DDBJ databases">
        <title>The genome of the white-rot fungus Pycnoporus cinnabarinus: a basidiomycete model with a versatile arsenal for lignocellulosic biomass breakdown.</title>
        <authorList>
            <person name="Levasseur A."/>
            <person name="Lomascolo A."/>
            <person name="Ruiz-Duenas F.J."/>
            <person name="Uzan E."/>
            <person name="Piumi F."/>
            <person name="Kues U."/>
            <person name="Ram A.F.J."/>
            <person name="Murat C."/>
            <person name="Haon M."/>
            <person name="Benoit I."/>
            <person name="Arfi Y."/>
            <person name="Chevret D."/>
            <person name="Drula E."/>
            <person name="Kwon M.J."/>
            <person name="Gouret P."/>
            <person name="Lesage-Meessen L."/>
            <person name="Lombard V."/>
            <person name="Mariette J."/>
            <person name="Noirot C."/>
            <person name="Park J."/>
            <person name="Patyshakuliyeva A."/>
            <person name="Wieneger R.A.B."/>
            <person name="Wosten H.A.B."/>
            <person name="Martin F."/>
            <person name="Coutinho P.M."/>
            <person name="de Vries R."/>
            <person name="Martinez A.T."/>
            <person name="Klopp C."/>
            <person name="Pontarotti P."/>
            <person name="Henrissat B."/>
            <person name="Record E."/>
        </authorList>
    </citation>
    <scope>NUCLEOTIDE SEQUENCE [LARGE SCALE GENOMIC DNA]</scope>
    <source>
        <strain evidence="6">BRFM137</strain>
    </source>
</reference>
<keyword evidence="7" id="KW-1185">Reference proteome</keyword>
<dbReference type="PROSITE" id="PS50082">
    <property type="entry name" value="WD_REPEATS_2"/>
    <property type="match status" value="4"/>
</dbReference>
<dbReference type="PANTHER" id="PTHR19849:SF1">
    <property type="entry name" value="F-BOX_WD REPEAT-CONTAINING PROTEIN 7"/>
    <property type="match status" value="1"/>
</dbReference>
<dbReference type="EMBL" id="CCBP010000122">
    <property type="protein sequence ID" value="CDO73650.1"/>
    <property type="molecule type" value="Genomic_DNA"/>
</dbReference>
<feature type="compositionally biased region" description="Acidic residues" evidence="4">
    <location>
        <begin position="766"/>
        <end position="783"/>
    </location>
</feature>
<dbReference type="SMART" id="SM00256">
    <property type="entry name" value="FBOX"/>
    <property type="match status" value="1"/>
</dbReference>
<dbReference type="Gene3D" id="2.130.10.10">
    <property type="entry name" value="YVTN repeat-like/Quinoprotein amine dehydrogenase"/>
    <property type="match status" value="1"/>
</dbReference>
<keyword evidence="1 3" id="KW-0853">WD repeat</keyword>
<dbReference type="HOGENOM" id="CLU_000288_103_5_1"/>
<keyword evidence="2" id="KW-0677">Repeat</keyword>
<dbReference type="InterPro" id="IPR020472">
    <property type="entry name" value="WD40_PAC1"/>
</dbReference>
<evidence type="ECO:0000256" key="2">
    <source>
        <dbReference type="ARBA" id="ARBA00022737"/>
    </source>
</evidence>
<evidence type="ECO:0000256" key="3">
    <source>
        <dbReference type="PROSITE-ProRule" id="PRU00221"/>
    </source>
</evidence>
<dbReference type="InterPro" id="IPR036047">
    <property type="entry name" value="F-box-like_dom_sf"/>
</dbReference>
<dbReference type="SUPFAM" id="SSF81383">
    <property type="entry name" value="F-box domain"/>
    <property type="match status" value="1"/>
</dbReference>
<feature type="compositionally biased region" description="Low complexity" evidence="4">
    <location>
        <begin position="800"/>
        <end position="823"/>
    </location>
</feature>
<dbReference type="PROSITE" id="PS50294">
    <property type="entry name" value="WD_REPEATS_REGION"/>
    <property type="match status" value="2"/>
</dbReference>
<accession>A0A060SGX4</accession>
<feature type="region of interest" description="Disordered" evidence="4">
    <location>
        <begin position="28"/>
        <end position="47"/>
    </location>
</feature>
<dbReference type="InterPro" id="IPR015943">
    <property type="entry name" value="WD40/YVTN_repeat-like_dom_sf"/>
</dbReference>
<dbReference type="GO" id="GO:0043161">
    <property type="term" value="P:proteasome-mediated ubiquitin-dependent protein catabolic process"/>
    <property type="evidence" value="ECO:0007669"/>
    <property type="project" value="TreeGrafter"/>
</dbReference>
<dbReference type="PROSITE" id="PS00678">
    <property type="entry name" value="WD_REPEATS_1"/>
    <property type="match status" value="2"/>
</dbReference>
<dbReference type="GO" id="GO:0005737">
    <property type="term" value="C:cytoplasm"/>
    <property type="evidence" value="ECO:0007669"/>
    <property type="project" value="TreeGrafter"/>
</dbReference>
<feature type="repeat" description="WD" evidence="3">
    <location>
        <begin position="414"/>
        <end position="453"/>
    </location>
</feature>
<dbReference type="OMA" id="WDIAKMK"/>
<sequence>MSSNPRPSLHLAPSVNTTTVVTTTTTTTTYAPIPLPQLPPPPSPKDPKLYPLLHATLPRSLREFPLVFPGGSRATFRDGQLGEQEMQEEESVMEGKGWRMVKHDEIESQKEVGLVEAIERYGRKRSYSNENMMEGIEAIPGLVPTTPPRKKAKGHPPPPINTMNTAAPPSPLPSPHPSPPPESIWPSAPPSGHSSPQPQAQAPLQPDLSLTTLLALPSLLSHFSSLPPPLQSHVLLTFLRHSPLSVLRTLHSVLTPTLARDFLTLLPPELVSHILSYLSFPDLARASRVSKAWRAIIDSDPVLWRDLLKSTRIWFGHDSETAFAEAIMARRRRQGLPAPNSLPLPHPYKILFKSRHLTRTRWVTNQEPKRLTFPAHGRSVVTCLIFSHGRIISASDDHTIHVYSPVTGTLIRSLDGHEGGVWALAATKNTLVSGSTDRTVRIWDLETGRCTHVFGGHTSTVRCLAIVKPEWINYENEHGVMVREKWPKRPLIVTGSRDHSLRVWTLPRPGDEEYRCYGADDTEIDPSEEDVDDNPYHKLHLEAMTMAVRALAARGPIADMAAISVYSVVLDINRNLACSGSMDGTVRVWNLSTGHCQHILAGHTSLVGLLGLSPSYLVSAAADSTLRVWDPDTGELRHTLAAHSGAITCFQHDEFKVLSGSDGTLKMWDIRDGTQVRDLLTGIVGVWQVVFEGRWCVAASNRMDSTVLDVWDFGNENDEDWEGEPPGGLYDEASDYDVEEEEDLDRTQAEIDAMDQDLEGTPSDTEFADADQDQDLGLSDEDDIGLRSPAWRESSVGTGTSTRASTSQESSSSPYRSRPSIRTRSQRETGPPSFGGPSEPQLRMLPAVDETPTRPRTRNVGHRRRWQP</sequence>
<dbReference type="PROSITE" id="PS50181">
    <property type="entry name" value="FBOX"/>
    <property type="match status" value="1"/>
</dbReference>
<evidence type="ECO:0000259" key="5">
    <source>
        <dbReference type="PROSITE" id="PS50181"/>
    </source>
</evidence>
<dbReference type="OrthoDB" id="190105at2759"/>
<dbReference type="PANTHER" id="PTHR19849">
    <property type="entry name" value="PHOSPHOLIPASE A-2-ACTIVATING PROTEIN"/>
    <property type="match status" value="1"/>
</dbReference>